<dbReference type="RefSeq" id="WP_386772513.1">
    <property type="nucleotide sequence ID" value="NZ_JBHRUG010000017.1"/>
</dbReference>
<keyword evidence="2" id="KW-1185">Reference proteome</keyword>
<dbReference type="EMBL" id="JBHRUG010000017">
    <property type="protein sequence ID" value="MFC3283445.1"/>
    <property type="molecule type" value="Genomic_DNA"/>
</dbReference>
<dbReference type="InterPro" id="IPR007486">
    <property type="entry name" value="YebE"/>
</dbReference>
<protein>
    <submittedName>
        <fullName evidence="1">Tellurite resistance TerB family protein</fullName>
    </submittedName>
</protein>
<proteinExistence type="predicted"/>
<dbReference type="SUPFAM" id="SSF158682">
    <property type="entry name" value="TerB-like"/>
    <property type="match status" value="1"/>
</dbReference>
<evidence type="ECO:0000313" key="2">
    <source>
        <dbReference type="Proteomes" id="UP001595579"/>
    </source>
</evidence>
<organism evidence="1 2">
    <name type="scientific">Litchfieldella rifensis</name>
    <dbReference type="NCBI Taxonomy" id="762643"/>
    <lineage>
        <taxon>Bacteria</taxon>
        <taxon>Pseudomonadati</taxon>
        <taxon>Pseudomonadota</taxon>
        <taxon>Gammaproteobacteria</taxon>
        <taxon>Oceanospirillales</taxon>
        <taxon>Halomonadaceae</taxon>
        <taxon>Litchfieldella</taxon>
    </lineage>
</organism>
<dbReference type="Pfam" id="PF04391">
    <property type="entry name" value="DUF533"/>
    <property type="match status" value="1"/>
</dbReference>
<accession>A0ABV7LMM4</accession>
<name>A0ABV7LMM4_9GAMM</name>
<reference evidence="2" key="1">
    <citation type="journal article" date="2019" name="Int. J. Syst. Evol. Microbiol.">
        <title>The Global Catalogue of Microorganisms (GCM) 10K type strain sequencing project: providing services to taxonomists for standard genome sequencing and annotation.</title>
        <authorList>
            <consortium name="The Broad Institute Genomics Platform"/>
            <consortium name="The Broad Institute Genome Sequencing Center for Infectious Disease"/>
            <person name="Wu L."/>
            <person name="Ma J."/>
        </authorList>
    </citation>
    <scope>NUCLEOTIDE SEQUENCE [LARGE SCALE GENOMIC DNA]</scope>
    <source>
        <strain evidence="2">CECT 7698</strain>
    </source>
</reference>
<dbReference type="CDD" id="cd07178">
    <property type="entry name" value="terB_like_YebE"/>
    <property type="match status" value="1"/>
</dbReference>
<evidence type="ECO:0000313" key="1">
    <source>
        <dbReference type="EMBL" id="MFC3283445.1"/>
    </source>
</evidence>
<sequence length="235" mass="25741">MNTKEIFDGVLELTTGGRIADSAALDHLSEGPVSRLDRDNGAFGVDNLKVKSLVTGGAVGLLLGTRPGRFLGGKMLKYSTIAGIGVLAWNAWQEYRASHPGTPPRHHGLPLKQLQYTARERRSLLLLRTTLMASRADGNFDEAKRTALMQRLDTLGANDELKSWIEAQLEDPVDFDTLALEVDSHQEAREVYLVSVAVIEDNPPLERPWLNELALALGLPQAEALELQRQALANA</sequence>
<gene>
    <name evidence="1" type="ORF">ACFOEV_07480</name>
</gene>
<dbReference type="Proteomes" id="UP001595579">
    <property type="component" value="Unassembled WGS sequence"/>
</dbReference>
<comment type="caution">
    <text evidence="1">The sequence shown here is derived from an EMBL/GenBank/DDBJ whole genome shotgun (WGS) entry which is preliminary data.</text>
</comment>
<dbReference type="InterPro" id="IPR029024">
    <property type="entry name" value="TerB-like"/>
</dbReference>